<comment type="caution">
    <text evidence="1">The sequence shown here is derived from an EMBL/GenBank/DDBJ whole genome shotgun (WGS) entry which is preliminary data.</text>
</comment>
<proteinExistence type="predicted"/>
<evidence type="ECO:0000313" key="2">
    <source>
        <dbReference type="Proteomes" id="UP001152531"/>
    </source>
</evidence>
<accession>A0ACA9YCE8</accession>
<name>A0ACA9YCE8_9ASCO</name>
<dbReference type="EMBL" id="CALSDN010000009">
    <property type="protein sequence ID" value="CAH6722419.1"/>
    <property type="molecule type" value="Genomic_DNA"/>
</dbReference>
<reference evidence="1" key="1">
    <citation type="submission" date="2022-06" db="EMBL/GenBank/DDBJ databases">
        <authorList>
            <person name="Legras J.-L."/>
            <person name="Devillers H."/>
            <person name="Grondin C."/>
        </authorList>
    </citation>
    <scope>NUCLEOTIDE SEQUENCE</scope>
    <source>
        <strain evidence="1">CLIB 1444</strain>
    </source>
</reference>
<keyword evidence="2" id="KW-1185">Reference proteome</keyword>
<gene>
    <name evidence="1" type="ORF">CLIB1444_09S03158</name>
</gene>
<organism evidence="1 2">
    <name type="scientific">[Candida] jaroonii</name>
    <dbReference type="NCBI Taxonomy" id="467808"/>
    <lineage>
        <taxon>Eukaryota</taxon>
        <taxon>Fungi</taxon>
        <taxon>Dikarya</taxon>
        <taxon>Ascomycota</taxon>
        <taxon>Saccharomycotina</taxon>
        <taxon>Pichiomycetes</taxon>
        <taxon>Debaryomycetaceae</taxon>
        <taxon>Yamadazyma</taxon>
    </lineage>
</organism>
<dbReference type="Proteomes" id="UP001152531">
    <property type="component" value="Unassembled WGS sequence"/>
</dbReference>
<protein>
    <submittedName>
        <fullName evidence="1">Dihydrosphingosine 1-phosphate phosphatase Lcb3p</fullName>
    </submittedName>
</protein>
<evidence type="ECO:0000313" key="1">
    <source>
        <dbReference type="EMBL" id="CAH6722419.1"/>
    </source>
</evidence>
<sequence length="473" mass="54209">MGVTNRKKDIKETIEDVKEVVEEKNSVTSENNNSVNEVGNEALDHYKQLPPYRFKLRNRCLPIIRKETEILASLQAKLRNPILDYYFAWTANLASHTFYVLMLPLSNWFGSASLARDLVFVLGIGIYLSGNLKDFLCLPRPRSPPLHRITMSSYTTQEYGFPSSHSANATAVTLLMADKVLQMAISYQTKVILMICFVIYYVSLIFGRLYCGMHGFFDILTGSVVGVFLYLFRKFFGEAWDNWFIFNNTFGVYTTPFVIIGFYLMLVHIHFEPIDDCPCFDDSVAFIGVLIGLDLSHWLAQVTGFFLKITTNQDINPIIIDYNYEHIGLIKSIIRVIMGISMVVVWQLVSKRIVFTILPPVYKFIGINLPRRNYKSTASSKQSNRTIRSQSISNLNEEEKVSIIKKDKIGIETDIDYYEMVNHEVVTPEIQRKAKVFKPRYDVEIIGRLIVYAGISVVTVWGFALGTHYFKLS</sequence>